<feature type="transmembrane region" description="Helical" evidence="6">
    <location>
        <begin position="325"/>
        <end position="347"/>
    </location>
</feature>
<feature type="transmembrane region" description="Helical" evidence="6">
    <location>
        <begin position="82"/>
        <end position="104"/>
    </location>
</feature>
<protein>
    <submittedName>
        <fullName evidence="7">MATE family membrane protein, Rfbx family</fullName>
    </submittedName>
</protein>
<feature type="transmembrane region" description="Helical" evidence="6">
    <location>
        <begin position="42"/>
        <end position="61"/>
    </location>
</feature>
<feature type="transmembrane region" description="Helical" evidence="6">
    <location>
        <begin position="7"/>
        <end position="30"/>
    </location>
</feature>
<dbReference type="InterPro" id="IPR002797">
    <property type="entry name" value="Polysacc_synth"/>
</dbReference>
<proteinExistence type="predicted"/>
<dbReference type="PANTHER" id="PTHR30250">
    <property type="entry name" value="PST FAMILY PREDICTED COLANIC ACID TRANSPORTER"/>
    <property type="match status" value="1"/>
</dbReference>
<gene>
    <name evidence="7" type="primary">aglR</name>
    <name evidence="7" type="ORF">HSR122_0350</name>
</gene>
<keyword evidence="3 6" id="KW-0812">Transmembrane</keyword>
<dbReference type="RefSeq" id="WP_229110952.1">
    <property type="nucleotide sequence ID" value="NZ_CP064788.1"/>
</dbReference>
<feature type="transmembrane region" description="Helical" evidence="6">
    <location>
        <begin position="301"/>
        <end position="319"/>
    </location>
</feature>
<evidence type="ECO:0000256" key="3">
    <source>
        <dbReference type="ARBA" id="ARBA00022692"/>
    </source>
</evidence>
<feature type="transmembrane region" description="Helical" evidence="6">
    <location>
        <begin position="179"/>
        <end position="201"/>
    </location>
</feature>
<dbReference type="GeneID" id="68851021"/>
<comment type="subcellular location">
    <subcellularLocation>
        <location evidence="1">Cell membrane</location>
        <topology evidence="1">Multi-pass membrane protein</topology>
    </subcellularLocation>
</comment>
<evidence type="ECO:0000256" key="4">
    <source>
        <dbReference type="ARBA" id="ARBA00022989"/>
    </source>
</evidence>
<keyword evidence="4 6" id="KW-1133">Transmembrane helix</keyword>
<dbReference type="GO" id="GO:0005886">
    <property type="term" value="C:plasma membrane"/>
    <property type="evidence" value="ECO:0007669"/>
    <property type="project" value="UniProtKB-SubCell"/>
</dbReference>
<organism evidence="7 8">
    <name type="scientific">Halapricum desulfuricans</name>
    <dbReference type="NCBI Taxonomy" id="2841257"/>
    <lineage>
        <taxon>Archaea</taxon>
        <taxon>Methanobacteriati</taxon>
        <taxon>Methanobacteriota</taxon>
        <taxon>Stenosarchaea group</taxon>
        <taxon>Halobacteria</taxon>
        <taxon>Halobacteriales</taxon>
        <taxon>Haloarculaceae</taxon>
        <taxon>Halapricum</taxon>
    </lineage>
</organism>
<keyword evidence="5 6" id="KW-0472">Membrane</keyword>
<dbReference type="KEGG" id="hds:HSR122_0350"/>
<feature type="transmembrane region" description="Helical" evidence="6">
    <location>
        <begin position="153"/>
        <end position="173"/>
    </location>
</feature>
<accession>A0A897N5K4</accession>
<evidence type="ECO:0000313" key="7">
    <source>
        <dbReference type="EMBL" id="QSG07761.1"/>
    </source>
</evidence>
<keyword evidence="2" id="KW-1003">Cell membrane</keyword>
<dbReference type="InterPro" id="IPR050833">
    <property type="entry name" value="Poly_Biosynth_Transport"/>
</dbReference>
<feature type="transmembrane region" description="Helical" evidence="6">
    <location>
        <begin position="452"/>
        <end position="472"/>
    </location>
</feature>
<dbReference type="EMBL" id="CP064788">
    <property type="protein sequence ID" value="QSG07761.1"/>
    <property type="molecule type" value="Genomic_DNA"/>
</dbReference>
<keyword evidence="8" id="KW-1185">Reference proteome</keyword>
<dbReference type="PANTHER" id="PTHR30250:SF11">
    <property type="entry name" value="O-ANTIGEN TRANSPORTER-RELATED"/>
    <property type="match status" value="1"/>
</dbReference>
<dbReference type="AlphaFoldDB" id="A0A897N5K4"/>
<dbReference type="Proteomes" id="UP000662973">
    <property type="component" value="Chromosome"/>
</dbReference>
<dbReference type="CDD" id="cd13128">
    <property type="entry name" value="MATE_Wzx_like"/>
    <property type="match status" value="1"/>
</dbReference>
<feature type="transmembrane region" description="Helical" evidence="6">
    <location>
        <begin position="424"/>
        <end position="446"/>
    </location>
</feature>
<feature type="transmembrane region" description="Helical" evidence="6">
    <location>
        <begin position="116"/>
        <end position="141"/>
    </location>
</feature>
<dbReference type="Pfam" id="PF01943">
    <property type="entry name" value="Polysacc_synt"/>
    <property type="match status" value="1"/>
</dbReference>
<evidence type="ECO:0000256" key="2">
    <source>
        <dbReference type="ARBA" id="ARBA00022475"/>
    </source>
</evidence>
<evidence type="ECO:0000256" key="1">
    <source>
        <dbReference type="ARBA" id="ARBA00004651"/>
    </source>
</evidence>
<name>A0A897N5K4_9EURY</name>
<reference evidence="7 8" key="1">
    <citation type="submission" date="2020-11" db="EMBL/GenBank/DDBJ databases">
        <title>Carbohydrate-dependent, anaerobic sulfur respiration: A novel catabolism in halophilic archaea.</title>
        <authorList>
            <person name="Sorokin D.Y."/>
            <person name="Messina E."/>
            <person name="Smedile F."/>
            <person name="La Cono V."/>
            <person name="Hallsworth J.E."/>
            <person name="Yakimov M.M."/>
        </authorList>
    </citation>
    <scope>NUCLEOTIDE SEQUENCE [LARGE SCALE GENOMIC DNA]</scope>
    <source>
        <strain evidence="7 8">HSR12-2</strain>
    </source>
</reference>
<evidence type="ECO:0000313" key="8">
    <source>
        <dbReference type="Proteomes" id="UP000662973"/>
    </source>
</evidence>
<evidence type="ECO:0000256" key="6">
    <source>
        <dbReference type="SAM" id="Phobius"/>
    </source>
</evidence>
<evidence type="ECO:0000256" key="5">
    <source>
        <dbReference type="ARBA" id="ARBA00023136"/>
    </source>
</evidence>
<sequence length="486" mass="51578">MGKVGRGVSFVFISQVFRMVAKGGLILILTRYLLTPNEYGQLFLTLAVLGFVLMFASLGLNKSGAKYAAEYRKKEPELVPDIIRSTYFYTVVATTVVCTVLAVIHRRIAAFVGDPAIGPLLLIGVAYIALKALGGVAAMFFQGFNRMDLNAATTILSNLLLIIAVPGLLILGFGLEGAMVGYVISSGVAAVVATAIIYVYFYEADSIRGTVTSAISKRVLRYSVPLTFTMGAGVLNSRIDTILLGMFRGSTAIAFYTLGKQLTEFLIAPAHSLGFGISPTFGEQKAKDELNRAASLYERSFTYIVALYAPAAAGVVLVADPTINLIFGSDYAGAVPVLQIFSLFVVVRALNSITSDALDYLGRARERAIAKGTLAMANFVLNLIFIPMFGVVGAAVATVITDSIYVGTELYIISGELPLDKGKLARSTLVIAAITAGMSTVVYPLVSFATTIPLLFGVVCIGGAVWLVLVALTDVIDLGSLRSTLT</sequence>